<evidence type="ECO:0000259" key="2">
    <source>
        <dbReference type="Pfam" id="PF17921"/>
    </source>
</evidence>
<feature type="non-terminal residue" evidence="3">
    <location>
        <position position="164"/>
    </location>
</feature>
<reference evidence="3 4" key="1">
    <citation type="journal article" date="2019" name="Nat. Ecol. Evol.">
        <title>Megaphylogeny resolves global patterns of mushroom evolution.</title>
        <authorList>
            <person name="Varga T."/>
            <person name="Krizsan K."/>
            <person name="Foldi C."/>
            <person name="Dima B."/>
            <person name="Sanchez-Garcia M."/>
            <person name="Sanchez-Ramirez S."/>
            <person name="Szollosi G.J."/>
            <person name="Szarkandi J.G."/>
            <person name="Papp V."/>
            <person name="Albert L."/>
            <person name="Andreopoulos W."/>
            <person name="Angelini C."/>
            <person name="Antonin V."/>
            <person name="Barry K.W."/>
            <person name="Bougher N.L."/>
            <person name="Buchanan P."/>
            <person name="Buyck B."/>
            <person name="Bense V."/>
            <person name="Catcheside P."/>
            <person name="Chovatia M."/>
            <person name="Cooper J."/>
            <person name="Damon W."/>
            <person name="Desjardin D."/>
            <person name="Finy P."/>
            <person name="Geml J."/>
            <person name="Haridas S."/>
            <person name="Hughes K."/>
            <person name="Justo A."/>
            <person name="Karasinski D."/>
            <person name="Kautmanova I."/>
            <person name="Kiss B."/>
            <person name="Kocsube S."/>
            <person name="Kotiranta H."/>
            <person name="LaButti K.M."/>
            <person name="Lechner B.E."/>
            <person name="Liimatainen K."/>
            <person name="Lipzen A."/>
            <person name="Lukacs Z."/>
            <person name="Mihaltcheva S."/>
            <person name="Morgado L.N."/>
            <person name="Niskanen T."/>
            <person name="Noordeloos M.E."/>
            <person name="Ohm R.A."/>
            <person name="Ortiz-Santana B."/>
            <person name="Ovrebo C."/>
            <person name="Racz N."/>
            <person name="Riley R."/>
            <person name="Savchenko A."/>
            <person name="Shiryaev A."/>
            <person name="Soop K."/>
            <person name="Spirin V."/>
            <person name="Szebenyi C."/>
            <person name="Tomsovsky M."/>
            <person name="Tulloss R.E."/>
            <person name="Uehling J."/>
            <person name="Grigoriev I.V."/>
            <person name="Vagvolgyi C."/>
            <person name="Papp T."/>
            <person name="Martin F.M."/>
            <person name="Miettinen O."/>
            <person name="Hibbett D.S."/>
            <person name="Nagy L.G."/>
        </authorList>
    </citation>
    <scope>NUCLEOTIDE SEQUENCE [LARGE SCALE GENOMIC DNA]</scope>
    <source>
        <strain evidence="3 4">FP101781</strain>
    </source>
</reference>
<evidence type="ECO:0000313" key="4">
    <source>
        <dbReference type="Proteomes" id="UP000298030"/>
    </source>
</evidence>
<dbReference type="Pfam" id="PF17921">
    <property type="entry name" value="Integrase_H2C2"/>
    <property type="match status" value="1"/>
</dbReference>
<dbReference type="Proteomes" id="UP000298030">
    <property type="component" value="Unassembled WGS sequence"/>
</dbReference>
<dbReference type="InterPro" id="IPR041588">
    <property type="entry name" value="Integrase_H2C2"/>
</dbReference>
<keyword evidence="4" id="KW-1185">Reference proteome</keyword>
<protein>
    <recommendedName>
        <fullName evidence="2">Integrase zinc-binding domain-containing protein</fullName>
    </recommendedName>
</protein>
<dbReference type="STRING" id="71717.A0A4Y7TH58"/>
<dbReference type="AlphaFoldDB" id="A0A4Y7TH58"/>
<gene>
    <name evidence="3" type="ORF">FA13DRAFT_1599527</name>
</gene>
<evidence type="ECO:0000256" key="1">
    <source>
        <dbReference type="SAM" id="MobiDB-lite"/>
    </source>
</evidence>
<sequence length="164" mass="18663">PNAETGRPETGKEFAARMRNHFRLKGPKPPLEGVNMGQETLTAQQAPSDVTEFPDDLPATTPPSLVDIVSSSQGLDLMEIIKGRYGQDGFFSTIIERPKEYRNFRVEGGYIYQQDENRRALCIPRIVVDRRSVREMVINEAHSVLAHLGARKTIAYLRDHVWWK</sequence>
<proteinExistence type="predicted"/>
<comment type="caution">
    <text evidence="3">The sequence shown here is derived from an EMBL/GenBank/DDBJ whole genome shotgun (WGS) entry which is preliminary data.</text>
</comment>
<feature type="region of interest" description="Disordered" evidence="1">
    <location>
        <begin position="23"/>
        <end position="63"/>
    </location>
</feature>
<feature type="domain" description="Integrase zinc-binding" evidence="2">
    <location>
        <begin position="131"/>
        <end position="164"/>
    </location>
</feature>
<name>A0A4Y7TH58_COPMI</name>
<accession>A0A4Y7TH58</accession>
<evidence type="ECO:0000313" key="3">
    <source>
        <dbReference type="EMBL" id="TEB32912.1"/>
    </source>
</evidence>
<feature type="non-terminal residue" evidence="3">
    <location>
        <position position="1"/>
    </location>
</feature>
<dbReference type="Gene3D" id="1.10.340.70">
    <property type="match status" value="1"/>
</dbReference>
<feature type="compositionally biased region" description="Polar residues" evidence="1">
    <location>
        <begin position="37"/>
        <end position="48"/>
    </location>
</feature>
<organism evidence="3 4">
    <name type="scientific">Coprinellus micaceus</name>
    <name type="common">Glistening ink-cap mushroom</name>
    <name type="synonym">Coprinus micaceus</name>
    <dbReference type="NCBI Taxonomy" id="71717"/>
    <lineage>
        <taxon>Eukaryota</taxon>
        <taxon>Fungi</taxon>
        <taxon>Dikarya</taxon>
        <taxon>Basidiomycota</taxon>
        <taxon>Agaricomycotina</taxon>
        <taxon>Agaricomycetes</taxon>
        <taxon>Agaricomycetidae</taxon>
        <taxon>Agaricales</taxon>
        <taxon>Agaricineae</taxon>
        <taxon>Psathyrellaceae</taxon>
        <taxon>Coprinellus</taxon>
    </lineage>
</organism>
<dbReference type="EMBL" id="QPFP01000014">
    <property type="protein sequence ID" value="TEB32912.1"/>
    <property type="molecule type" value="Genomic_DNA"/>
</dbReference>
<dbReference type="OrthoDB" id="3249394at2759"/>